<keyword evidence="2 5" id="KW-0812">Transmembrane</keyword>
<evidence type="ECO:0000256" key="5">
    <source>
        <dbReference type="SAM" id="Phobius"/>
    </source>
</evidence>
<reference evidence="6 7" key="1">
    <citation type="submission" date="2018-10" db="EMBL/GenBank/DDBJ databases">
        <title>The genome of Lysobacter enzymogenes OH11.</title>
        <authorList>
            <person name="Liu F."/>
            <person name="Zhao Y."/>
            <person name="Qian G."/>
            <person name="Chen Y."/>
            <person name="Xu H."/>
        </authorList>
    </citation>
    <scope>NUCLEOTIDE SEQUENCE [LARGE SCALE GENOMIC DNA]</scope>
    <source>
        <strain evidence="6 7">OH11</strain>
    </source>
</reference>
<evidence type="ECO:0000313" key="6">
    <source>
        <dbReference type="EMBL" id="ROU07074.1"/>
    </source>
</evidence>
<comment type="subcellular location">
    <subcellularLocation>
        <location evidence="1">Membrane</location>
        <topology evidence="1">Multi-pass membrane protein</topology>
    </subcellularLocation>
</comment>
<dbReference type="Pfam" id="PF09685">
    <property type="entry name" value="MamF_MmsF"/>
    <property type="match status" value="1"/>
</dbReference>
<accession>A0A3N2RI77</accession>
<evidence type="ECO:0000256" key="3">
    <source>
        <dbReference type="ARBA" id="ARBA00022989"/>
    </source>
</evidence>
<keyword evidence="3 5" id="KW-1133">Transmembrane helix</keyword>
<dbReference type="EMBL" id="RCTY01000024">
    <property type="protein sequence ID" value="ROU07074.1"/>
    <property type="molecule type" value="Genomic_DNA"/>
</dbReference>
<evidence type="ECO:0000256" key="2">
    <source>
        <dbReference type="ARBA" id="ARBA00022692"/>
    </source>
</evidence>
<organism evidence="6 7">
    <name type="scientific">Lysobacter enzymogenes</name>
    <dbReference type="NCBI Taxonomy" id="69"/>
    <lineage>
        <taxon>Bacteria</taxon>
        <taxon>Pseudomonadati</taxon>
        <taxon>Pseudomonadota</taxon>
        <taxon>Gammaproteobacteria</taxon>
        <taxon>Lysobacterales</taxon>
        <taxon>Lysobacteraceae</taxon>
        <taxon>Lysobacter</taxon>
    </lineage>
</organism>
<evidence type="ECO:0000313" key="7">
    <source>
        <dbReference type="Proteomes" id="UP000275910"/>
    </source>
</evidence>
<comment type="caution">
    <text evidence="6">The sequence shown here is derived from an EMBL/GenBank/DDBJ whole genome shotgun (WGS) entry which is preliminary data.</text>
</comment>
<protein>
    <submittedName>
        <fullName evidence="6">DUF4870 domain-containing protein</fullName>
    </submittedName>
</protein>
<gene>
    <name evidence="6" type="ORF">D9T17_11255</name>
</gene>
<evidence type="ECO:0000256" key="4">
    <source>
        <dbReference type="ARBA" id="ARBA00023136"/>
    </source>
</evidence>
<evidence type="ECO:0000256" key="1">
    <source>
        <dbReference type="ARBA" id="ARBA00004141"/>
    </source>
</evidence>
<dbReference type="InterPro" id="IPR019109">
    <property type="entry name" value="MamF_MmsF"/>
</dbReference>
<dbReference type="AlphaFoldDB" id="A0A3N2RI77"/>
<sequence>MNDISQDEKTWGMLAHLSTLVGLIIPLGTILGPLVVWLIKKDTMPFVADQGKEALNFNITVLIAMIVGGILTLVLIGLLVMAVVGIAWLVLTVMAALAANKGEAYRYPFTLRLVK</sequence>
<keyword evidence="4 5" id="KW-0472">Membrane</keyword>
<proteinExistence type="predicted"/>
<feature type="transmembrane region" description="Helical" evidence="5">
    <location>
        <begin position="12"/>
        <end position="39"/>
    </location>
</feature>
<name>A0A3N2RI77_LYSEN</name>
<feature type="transmembrane region" description="Helical" evidence="5">
    <location>
        <begin position="59"/>
        <end position="91"/>
    </location>
</feature>
<dbReference type="RefSeq" id="WP_123647491.1">
    <property type="nucleotide sequence ID" value="NZ_RCTY01000024.1"/>
</dbReference>
<dbReference type="Proteomes" id="UP000275910">
    <property type="component" value="Unassembled WGS sequence"/>
</dbReference>